<evidence type="ECO:0008006" key="4">
    <source>
        <dbReference type="Google" id="ProtNLM"/>
    </source>
</evidence>
<feature type="signal peptide" evidence="1">
    <location>
        <begin position="1"/>
        <end position="20"/>
    </location>
</feature>
<organism evidence="2 3">
    <name type="scientific">Liparis tanakae</name>
    <name type="common">Tanaka's snailfish</name>
    <dbReference type="NCBI Taxonomy" id="230148"/>
    <lineage>
        <taxon>Eukaryota</taxon>
        <taxon>Metazoa</taxon>
        <taxon>Chordata</taxon>
        <taxon>Craniata</taxon>
        <taxon>Vertebrata</taxon>
        <taxon>Euteleostomi</taxon>
        <taxon>Actinopterygii</taxon>
        <taxon>Neopterygii</taxon>
        <taxon>Teleostei</taxon>
        <taxon>Neoteleostei</taxon>
        <taxon>Acanthomorphata</taxon>
        <taxon>Eupercaria</taxon>
        <taxon>Perciformes</taxon>
        <taxon>Cottioidei</taxon>
        <taxon>Cottales</taxon>
        <taxon>Liparidae</taxon>
        <taxon>Liparis</taxon>
    </lineage>
</organism>
<feature type="chain" id="PRO_5021374843" description="Secreted protein" evidence="1">
    <location>
        <begin position="21"/>
        <end position="169"/>
    </location>
</feature>
<comment type="caution">
    <text evidence="2">The sequence shown here is derived from an EMBL/GenBank/DDBJ whole genome shotgun (WGS) entry which is preliminary data.</text>
</comment>
<keyword evidence="3" id="KW-1185">Reference proteome</keyword>
<evidence type="ECO:0000313" key="3">
    <source>
        <dbReference type="Proteomes" id="UP000314294"/>
    </source>
</evidence>
<dbReference type="EMBL" id="SRLO01000338">
    <property type="protein sequence ID" value="TNN60206.1"/>
    <property type="molecule type" value="Genomic_DNA"/>
</dbReference>
<evidence type="ECO:0000256" key="1">
    <source>
        <dbReference type="SAM" id="SignalP"/>
    </source>
</evidence>
<proteinExistence type="predicted"/>
<protein>
    <recommendedName>
        <fullName evidence="4">Secreted protein</fullName>
    </recommendedName>
</protein>
<reference evidence="2 3" key="1">
    <citation type="submission" date="2019-03" db="EMBL/GenBank/DDBJ databases">
        <title>First draft genome of Liparis tanakae, snailfish: a comprehensive survey of snailfish specific genes.</title>
        <authorList>
            <person name="Kim W."/>
            <person name="Song I."/>
            <person name="Jeong J.-H."/>
            <person name="Kim D."/>
            <person name="Kim S."/>
            <person name="Ryu S."/>
            <person name="Song J.Y."/>
            <person name="Lee S.K."/>
        </authorList>
    </citation>
    <scope>NUCLEOTIDE SEQUENCE [LARGE SCALE GENOMIC DNA]</scope>
    <source>
        <tissue evidence="2">Muscle</tissue>
    </source>
</reference>
<gene>
    <name evidence="2" type="ORF">EYF80_029541</name>
</gene>
<name>A0A4Z2H324_9TELE</name>
<sequence length="169" mass="18623">MESAAAFLSSWMAWLLYCVGRPPTMFPRNSTLYSLAYGFWGRGSFTRQTCGSERGETRGKSRGVRGPRRWNAFSLSRYSQQMVSGGLPRQTLTTRNTCRAHIKHHALPCGQDDDHGVHPLVWSVFAQMHLDKTPPGPAGSLYHSSEFACLAVNTAPTASHTTAPPTAVR</sequence>
<dbReference type="Proteomes" id="UP000314294">
    <property type="component" value="Unassembled WGS sequence"/>
</dbReference>
<keyword evidence="1" id="KW-0732">Signal</keyword>
<dbReference type="AlphaFoldDB" id="A0A4Z2H324"/>
<evidence type="ECO:0000313" key="2">
    <source>
        <dbReference type="EMBL" id="TNN60206.1"/>
    </source>
</evidence>
<accession>A0A4Z2H324</accession>